<evidence type="ECO:0000313" key="1">
    <source>
        <dbReference type="EMBL" id="SVD94055.1"/>
    </source>
</evidence>
<accession>A0A382ZG27</accession>
<gene>
    <name evidence="1" type="ORF">METZ01_LOCUS446909</name>
</gene>
<proteinExistence type="predicted"/>
<sequence length="56" mass="6605">MTKAVNVWSEFQPLKKIILGAPFPPETFDWHKDEETRTVMRQIFKETAEDIEILAK</sequence>
<dbReference type="EMBL" id="UINC01183338">
    <property type="protein sequence ID" value="SVD94055.1"/>
    <property type="molecule type" value="Genomic_DNA"/>
</dbReference>
<dbReference type="AlphaFoldDB" id="A0A382ZG27"/>
<name>A0A382ZG27_9ZZZZ</name>
<protein>
    <submittedName>
        <fullName evidence="1">Uncharacterized protein</fullName>
    </submittedName>
</protein>
<dbReference type="Gene3D" id="3.75.10.10">
    <property type="entry name" value="L-arginine/glycine Amidinotransferase, Chain A"/>
    <property type="match status" value="1"/>
</dbReference>
<feature type="non-terminal residue" evidence="1">
    <location>
        <position position="56"/>
    </location>
</feature>
<reference evidence="1" key="1">
    <citation type="submission" date="2018-05" db="EMBL/GenBank/DDBJ databases">
        <authorList>
            <person name="Lanie J.A."/>
            <person name="Ng W.-L."/>
            <person name="Kazmierczak K.M."/>
            <person name="Andrzejewski T.M."/>
            <person name="Davidsen T.M."/>
            <person name="Wayne K.J."/>
            <person name="Tettelin H."/>
            <person name="Glass J.I."/>
            <person name="Rusch D."/>
            <person name="Podicherti R."/>
            <person name="Tsui H.-C.T."/>
            <person name="Winkler M.E."/>
        </authorList>
    </citation>
    <scope>NUCLEOTIDE SEQUENCE</scope>
</reference>
<organism evidence="1">
    <name type="scientific">marine metagenome</name>
    <dbReference type="NCBI Taxonomy" id="408172"/>
    <lineage>
        <taxon>unclassified sequences</taxon>
        <taxon>metagenomes</taxon>
        <taxon>ecological metagenomes</taxon>
    </lineage>
</organism>